<organism evidence="1 2">
    <name type="scientific">Falsibacillus pallidus</name>
    <dbReference type="NCBI Taxonomy" id="493781"/>
    <lineage>
        <taxon>Bacteria</taxon>
        <taxon>Bacillati</taxon>
        <taxon>Bacillota</taxon>
        <taxon>Bacilli</taxon>
        <taxon>Bacillales</taxon>
        <taxon>Bacillaceae</taxon>
        <taxon>Falsibacillus</taxon>
    </lineage>
</organism>
<dbReference type="Proteomes" id="UP000255326">
    <property type="component" value="Unassembled WGS sequence"/>
</dbReference>
<protein>
    <recommendedName>
        <fullName evidence="3">Nuclease-like protein</fullName>
    </recommendedName>
</protein>
<dbReference type="PIRSF" id="PIRSF012560">
    <property type="entry name" value="Pullulanase"/>
    <property type="match status" value="1"/>
</dbReference>
<evidence type="ECO:0000313" key="1">
    <source>
        <dbReference type="EMBL" id="RDI44328.1"/>
    </source>
</evidence>
<proteinExistence type="predicted"/>
<dbReference type="EMBL" id="QQAY01000003">
    <property type="protein sequence ID" value="RDI44328.1"/>
    <property type="molecule type" value="Genomic_DNA"/>
</dbReference>
<dbReference type="InterPro" id="IPR012397">
    <property type="entry name" value="Pullulanase"/>
</dbReference>
<evidence type="ECO:0000313" key="2">
    <source>
        <dbReference type="Proteomes" id="UP000255326"/>
    </source>
</evidence>
<gene>
    <name evidence="1" type="ORF">DFR59_103400</name>
</gene>
<accession>A0A370GKP1</accession>
<dbReference type="RefSeq" id="WP_211318537.1">
    <property type="nucleotide sequence ID" value="NZ_QQAY01000003.1"/>
</dbReference>
<keyword evidence="2" id="KW-1185">Reference proteome</keyword>
<name>A0A370GKP1_9BACI</name>
<reference evidence="1 2" key="1">
    <citation type="submission" date="2018-07" db="EMBL/GenBank/DDBJ databases">
        <title>Genomic Encyclopedia of Type Strains, Phase IV (KMG-IV): sequencing the most valuable type-strain genomes for metagenomic binning, comparative biology and taxonomic classification.</title>
        <authorList>
            <person name="Goeker M."/>
        </authorList>
    </citation>
    <scope>NUCLEOTIDE SEQUENCE [LARGE SCALE GENOMIC DNA]</scope>
    <source>
        <strain evidence="1 2">DSM 25281</strain>
    </source>
</reference>
<dbReference type="AlphaFoldDB" id="A0A370GKP1"/>
<sequence>MAQLIKLQDYISRYETDIYRYPTQYIRLKKQHWGKWKQEWEDQKNGDAEFLKLQEFKQMVEGKQGIFDKVKDFFRRDQAEEESEVPFQTEDEVPAFTFHSDHPMTEDELKQDFLNQLLAFQLKWASSTITAKSYIDDKYFDDVKLRFLLQRFPDSFLVLYEPVFLVKNAPVDMDIMVASPTAIWCLTFLEGNQDAVYIGSKEHFWEKRDGKDSSKTLNPLIALSRMEKIIARIFQLHQVEFPIKKAVVFRDGYIDYPNGPYDTALLDKRTFNDWFDQQRNLNSPIKHMQLKAVQALFEHTHTVGFKRQGWNADNNLLIEEEEMD</sequence>
<evidence type="ECO:0008006" key="3">
    <source>
        <dbReference type="Google" id="ProtNLM"/>
    </source>
</evidence>
<comment type="caution">
    <text evidence="1">The sequence shown here is derived from an EMBL/GenBank/DDBJ whole genome shotgun (WGS) entry which is preliminary data.</text>
</comment>